<sequence length="83" mass="9860">MVIWREDKTSETPANQILPSIPRNMLVQPISMAEKYQRRQRKPIILRHFLRHWPRPADSGSDTDVFPICRTLICQMSRALREM</sequence>
<protein>
    <submittedName>
        <fullName evidence="1">Uncharacterized protein</fullName>
    </submittedName>
</protein>
<evidence type="ECO:0000313" key="2">
    <source>
        <dbReference type="Proteomes" id="UP001283361"/>
    </source>
</evidence>
<name>A0AAE1AWD4_9GAST</name>
<proteinExistence type="predicted"/>
<dbReference type="EMBL" id="JAWDGP010001078">
    <property type="protein sequence ID" value="KAK3795123.1"/>
    <property type="molecule type" value="Genomic_DNA"/>
</dbReference>
<accession>A0AAE1AWD4</accession>
<organism evidence="1 2">
    <name type="scientific">Elysia crispata</name>
    <name type="common">lettuce slug</name>
    <dbReference type="NCBI Taxonomy" id="231223"/>
    <lineage>
        <taxon>Eukaryota</taxon>
        <taxon>Metazoa</taxon>
        <taxon>Spiralia</taxon>
        <taxon>Lophotrochozoa</taxon>
        <taxon>Mollusca</taxon>
        <taxon>Gastropoda</taxon>
        <taxon>Heterobranchia</taxon>
        <taxon>Euthyneura</taxon>
        <taxon>Panpulmonata</taxon>
        <taxon>Sacoglossa</taxon>
        <taxon>Placobranchoidea</taxon>
        <taxon>Plakobranchidae</taxon>
        <taxon>Elysia</taxon>
    </lineage>
</organism>
<gene>
    <name evidence="1" type="ORF">RRG08_028324</name>
</gene>
<keyword evidence="2" id="KW-1185">Reference proteome</keyword>
<dbReference type="Proteomes" id="UP001283361">
    <property type="component" value="Unassembled WGS sequence"/>
</dbReference>
<reference evidence="1" key="1">
    <citation type="journal article" date="2023" name="G3 (Bethesda)">
        <title>A reference genome for the long-term kleptoplast-retaining sea slug Elysia crispata morphotype clarki.</title>
        <authorList>
            <person name="Eastman K.E."/>
            <person name="Pendleton A.L."/>
            <person name="Shaikh M.A."/>
            <person name="Suttiyut T."/>
            <person name="Ogas R."/>
            <person name="Tomko P."/>
            <person name="Gavelis G."/>
            <person name="Widhalm J.R."/>
            <person name="Wisecaver J.H."/>
        </authorList>
    </citation>
    <scope>NUCLEOTIDE SEQUENCE</scope>
    <source>
        <strain evidence="1">ECLA1</strain>
    </source>
</reference>
<evidence type="ECO:0000313" key="1">
    <source>
        <dbReference type="EMBL" id="KAK3795123.1"/>
    </source>
</evidence>
<dbReference type="AlphaFoldDB" id="A0AAE1AWD4"/>
<comment type="caution">
    <text evidence="1">The sequence shown here is derived from an EMBL/GenBank/DDBJ whole genome shotgun (WGS) entry which is preliminary data.</text>
</comment>